<dbReference type="Gene3D" id="3.40.50.720">
    <property type="entry name" value="NAD(P)-binding Rossmann-like Domain"/>
    <property type="match status" value="1"/>
</dbReference>
<dbReference type="InterPro" id="IPR036291">
    <property type="entry name" value="NAD(P)-bd_dom_sf"/>
</dbReference>
<name>A0A164RW55_9AGAM</name>
<proteinExistence type="predicted"/>
<dbReference type="OrthoDB" id="5283654at2759"/>
<gene>
    <name evidence="4" type="ORF">SISNIDRAFT_457285</name>
</gene>
<dbReference type="Proteomes" id="UP000076722">
    <property type="component" value="Unassembled WGS sequence"/>
</dbReference>
<keyword evidence="2" id="KW-0560">Oxidoreductase</keyword>
<keyword evidence="5" id="KW-1185">Reference proteome</keyword>
<dbReference type="InterPro" id="IPR051609">
    <property type="entry name" value="NmrA/Isoflavone_reductase-like"/>
</dbReference>
<dbReference type="EMBL" id="KV419418">
    <property type="protein sequence ID" value="KZS90941.1"/>
    <property type="molecule type" value="Genomic_DNA"/>
</dbReference>
<evidence type="ECO:0000313" key="5">
    <source>
        <dbReference type="Proteomes" id="UP000076722"/>
    </source>
</evidence>
<evidence type="ECO:0000259" key="3">
    <source>
        <dbReference type="Pfam" id="PF05368"/>
    </source>
</evidence>
<dbReference type="SUPFAM" id="SSF51735">
    <property type="entry name" value="NAD(P)-binding Rossmann-fold domains"/>
    <property type="match status" value="1"/>
</dbReference>
<dbReference type="GO" id="GO:0016491">
    <property type="term" value="F:oxidoreductase activity"/>
    <property type="evidence" value="ECO:0007669"/>
    <property type="project" value="UniProtKB-KW"/>
</dbReference>
<keyword evidence="1" id="KW-0521">NADP</keyword>
<evidence type="ECO:0000256" key="2">
    <source>
        <dbReference type="ARBA" id="ARBA00023002"/>
    </source>
</evidence>
<dbReference type="Pfam" id="PF05368">
    <property type="entry name" value="NmrA"/>
    <property type="match status" value="1"/>
</dbReference>
<dbReference type="AlphaFoldDB" id="A0A164RW55"/>
<dbReference type="PANTHER" id="PTHR47706:SF9">
    <property type="entry name" value="NMRA-LIKE DOMAIN-CONTAINING PROTEIN-RELATED"/>
    <property type="match status" value="1"/>
</dbReference>
<organism evidence="4 5">
    <name type="scientific">Sistotremastrum niveocremeum HHB9708</name>
    <dbReference type="NCBI Taxonomy" id="1314777"/>
    <lineage>
        <taxon>Eukaryota</taxon>
        <taxon>Fungi</taxon>
        <taxon>Dikarya</taxon>
        <taxon>Basidiomycota</taxon>
        <taxon>Agaricomycotina</taxon>
        <taxon>Agaricomycetes</taxon>
        <taxon>Sistotremastrales</taxon>
        <taxon>Sistotremastraceae</taxon>
        <taxon>Sertulicium</taxon>
        <taxon>Sertulicium niveocremeum</taxon>
    </lineage>
</organism>
<protein>
    <submittedName>
        <fullName evidence="4">NAD(P)-binding protein</fullName>
    </submittedName>
</protein>
<dbReference type="PANTHER" id="PTHR47706">
    <property type="entry name" value="NMRA-LIKE FAMILY PROTEIN"/>
    <property type="match status" value="1"/>
</dbReference>
<feature type="domain" description="NmrA-like" evidence="3">
    <location>
        <begin position="6"/>
        <end position="258"/>
    </location>
</feature>
<sequence>MAERYTIAIAGATGDLGTLVTRTHLQHPYDQIFSHVRILTRDVSSPKAQALKKEGERGIITQFDPSDEASVDQALNGVDVFINILGNIDDKTKDNLIRSLVKNKVKVYIPSEYGVDHAKINFEAPMLKSKLHHQEIARELGRGELKVVAVYVGLFLEDSIVGAQYAPLLGFDQEHVTYTSVGPPTVRANYVGIQDIARSVARVAQLAIDPKTSSTVPDHVRISGAVVSYADIAAVVEKVAGTKIKLESIELAEWKEKMIASPGLIAYMRYIPGAGLMNYENDNHNELVNPGESLWKWKSVEDQIKNLHEQGRL</sequence>
<dbReference type="STRING" id="1314777.A0A164RW55"/>
<dbReference type="InterPro" id="IPR008030">
    <property type="entry name" value="NmrA-like"/>
</dbReference>
<evidence type="ECO:0000256" key="1">
    <source>
        <dbReference type="ARBA" id="ARBA00022857"/>
    </source>
</evidence>
<reference evidence="4 5" key="1">
    <citation type="journal article" date="2016" name="Mol. Biol. Evol.">
        <title>Comparative Genomics of Early-Diverging Mushroom-Forming Fungi Provides Insights into the Origins of Lignocellulose Decay Capabilities.</title>
        <authorList>
            <person name="Nagy L.G."/>
            <person name="Riley R."/>
            <person name="Tritt A."/>
            <person name="Adam C."/>
            <person name="Daum C."/>
            <person name="Floudas D."/>
            <person name="Sun H."/>
            <person name="Yadav J.S."/>
            <person name="Pangilinan J."/>
            <person name="Larsson K.H."/>
            <person name="Matsuura K."/>
            <person name="Barry K."/>
            <person name="Labutti K."/>
            <person name="Kuo R."/>
            <person name="Ohm R.A."/>
            <person name="Bhattacharya S.S."/>
            <person name="Shirouzu T."/>
            <person name="Yoshinaga Y."/>
            <person name="Martin F.M."/>
            <person name="Grigoriev I.V."/>
            <person name="Hibbett D.S."/>
        </authorList>
    </citation>
    <scope>NUCLEOTIDE SEQUENCE [LARGE SCALE GENOMIC DNA]</scope>
    <source>
        <strain evidence="4 5">HHB9708</strain>
    </source>
</reference>
<accession>A0A164RW55</accession>
<evidence type="ECO:0000313" key="4">
    <source>
        <dbReference type="EMBL" id="KZS90941.1"/>
    </source>
</evidence>